<name>A0A2P8EWR2_9GAMM</name>
<dbReference type="Proteomes" id="UP000242133">
    <property type="component" value="Unassembled WGS sequence"/>
</dbReference>
<proteinExistence type="predicted"/>
<comment type="caution">
    <text evidence="2">The sequence shown here is derived from an EMBL/GenBank/DDBJ whole genome shotgun (WGS) entry which is preliminary data.</text>
</comment>
<dbReference type="Pfam" id="PF03413">
    <property type="entry name" value="PepSY"/>
    <property type="match status" value="1"/>
</dbReference>
<dbReference type="InterPro" id="IPR025711">
    <property type="entry name" value="PepSY"/>
</dbReference>
<evidence type="ECO:0000313" key="2">
    <source>
        <dbReference type="EMBL" id="PSL13903.1"/>
    </source>
</evidence>
<protein>
    <submittedName>
        <fullName evidence="2">Peptidase YpeB-like protein</fullName>
    </submittedName>
</protein>
<sequence>MAGQNGSAYNRRRQQWWPVAGLFVMLGAGMPGYAELPDAVPEASVTPADAASRVNLLQASELAQQMVGGEIIKAELTRYRDSDVYLVRLLDQGRVRDVLVDTATGRMLLPLQAEIAE</sequence>
<dbReference type="EMBL" id="PYGI01000010">
    <property type="protein sequence ID" value="PSL13903.1"/>
    <property type="molecule type" value="Genomic_DNA"/>
</dbReference>
<dbReference type="RefSeq" id="WP_106591684.1">
    <property type="nucleotide sequence ID" value="NZ_PYGI01000010.1"/>
</dbReference>
<accession>A0A2P8EWR2</accession>
<keyword evidence="3" id="KW-1185">Reference proteome</keyword>
<gene>
    <name evidence="2" type="ORF">CLV44_11084</name>
</gene>
<dbReference type="OrthoDB" id="6120176at2"/>
<dbReference type="AlphaFoldDB" id="A0A2P8EWR2"/>
<evidence type="ECO:0000313" key="3">
    <source>
        <dbReference type="Proteomes" id="UP000242133"/>
    </source>
</evidence>
<reference evidence="2 3" key="1">
    <citation type="submission" date="2018-03" db="EMBL/GenBank/DDBJ databases">
        <title>Genomic Encyclopedia of Archaeal and Bacterial Type Strains, Phase II (KMG-II): from individual species to whole genera.</title>
        <authorList>
            <person name="Goeker M."/>
        </authorList>
    </citation>
    <scope>NUCLEOTIDE SEQUENCE [LARGE SCALE GENOMIC DNA]</scope>
    <source>
        <strain evidence="2 3">DSM 17586</strain>
    </source>
</reference>
<evidence type="ECO:0000259" key="1">
    <source>
        <dbReference type="Pfam" id="PF03413"/>
    </source>
</evidence>
<dbReference type="Gene3D" id="3.10.450.40">
    <property type="match status" value="1"/>
</dbReference>
<feature type="domain" description="PepSY" evidence="1">
    <location>
        <begin position="56"/>
        <end position="106"/>
    </location>
</feature>
<organism evidence="2 3">
    <name type="scientific">Marinobacterium halophilum</name>
    <dbReference type="NCBI Taxonomy" id="267374"/>
    <lineage>
        <taxon>Bacteria</taxon>
        <taxon>Pseudomonadati</taxon>
        <taxon>Pseudomonadota</taxon>
        <taxon>Gammaproteobacteria</taxon>
        <taxon>Oceanospirillales</taxon>
        <taxon>Oceanospirillaceae</taxon>
        <taxon>Marinobacterium</taxon>
    </lineage>
</organism>